<evidence type="ECO:0000313" key="5">
    <source>
        <dbReference type="Proteomes" id="UP000276301"/>
    </source>
</evidence>
<proteinExistence type="predicted"/>
<feature type="transmembrane region" description="Helical" evidence="2">
    <location>
        <begin position="280"/>
        <end position="297"/>
    </location>
</feature>
<feature type="transmembrane region" description="Helical" evidence="2">
    <location>
        <begin position="72"/>
        <end position="96"/>
    </location>
</feature>
<organism evidence="4 5">
    <name type="scientific">Anaerotruncus massiliensis</name>
    <name type="common">ex Liu et al. 2021</name>
    <dbReference type="NCBI Taxonomy" id="2321404"/>
    <lineage>
        <taxon>Bacteria</taxon>
        <taxon>Bacillati</taxon>
        <taxon>Bacillota</taxon>
        <taxon>Clostridia</taxon>
        <taxon>Eubacteriales</taxon>
        <taxon>Oscillospiraceae</taxon>
        <taxon>Anaerotruncus</taxon>
    </lineage>
</organism>
<feature type="transmembrane region" description="Helical" evidence="2">
    <location>
        <begin position="303"/>
        <end position="325"/>
    </location>
</feature>
<accession>A0A498D2R0</accession>
<feature type="domain" description="CAAX prenyl protease 2/Lysostaphin resistance protein A-like" evidence="3">
    <location>
        <begin position="200"/>
        <end position="286"/>
    </location>
</feature>
<keyword evidence="5" id="KW-1185">Reference proteome</keyword>
<reference evidence="4 5" key="1">
    <citation type="submission" date="2018-10" db="EMBL/GenBank/DDBJ databases">
        <title>Anaerotruncus faecis sp. nov., isolated from human feces.</title>
        <authorList>
            <person name="Wang Y.-J."/>
        </authorList>
    </citation>
    <scope>NUCLEOTIDE SEQUENCE [LARGE SCALE GENOMIC DNA]</scope>
    <source>
        <strain evidence="4 5">22A2-44</strain>
    </source>
</reference>
<dbReference type="EMBL" id="RCHT01000004">
    <property type="protein sequence ID" value="RLL13212.1"/>
    <property type="molecule type" value="Genomic_DNA"/>
</dbReference>
<feature type="transmembrane region" description="Helical" evidence="2">
    <location>
        <begin position="199"/>
        <end position="218"/>
    </location>
</feature>
<dbReference type="PANTHER" id="PTHR43592:SF15">
    <property type="entry name" value="CAAX AMINO TERMINAL PROTEASE FAMILY PROTEIN"/>
    <property type="match status" value="1"/>
</dbReference>
<dbReference type="GO" id="GO:0080120">
    <property type="term" value="P:CAAX-box protein maturation"/>
    <property type="evidence" value="ECO:0007669"/>
    <property type="project" value="UniProtKB-ARBA"/>
</dbReference>
<dbReference type="Proteomes" id="UP000276301">
    <property type="component" value="Unassembled WGS sequence"/>
</dbReference>
<comment type="caution">
    <text evidence="4">The sequence shown here is derived from an EMBL/GenBank/DDBJ whole genome shotgun (WGS) entry which is preliminary data.</text>
</comment>
<feature type="compositionally biased region" description="Basic residues" evidence="1">
    <location>
        <begin position="7"/>
        <end position="17"/>
    </location>
</feature>
<name>A0A498D2R0_9FIRM</name>
<feature type="transmembrane region" description="Helical" evidence="2">
    <location>
        <begin position="350"/>
        <end position="371"/>
    </location>
</feature>
<keyword evidence="4" id="KW-0378">Hydrolase</keyword>
<sequence>MPAASARGKRRAARRPHSPAAVRYDAERNPGRPRGLFDRQGDKPMCQYQQQAPEFRPGPAEAASRLRMQSALLSLTIIVNILCLYLVQSDTVIGWIVGALDRAGAGQRGFAIANELFSLAVYLTVFLLPYLAYAKVLGFRLRQVPHDPPHPPILAASAAVVLGLSVIGVLLSLAASIFFSFFGLLPADLPMEIPGDPAAAALYIFNATALPALIEEFAYRGVVLGSLRPFGDRFAIVVSALLFGLLHRNMVQFPNAFLLGAALGYFMVKTNSIWTSMAIHFLNNFLVVLLSIVTVNMSDLGTLALQGLEFLVYLGAGGLGFWYLFQKLALDGSLRPCGCPLRERTRYRRFFVNFPMLLLLALYLRIFYLSFTRM</sequence>
<feature type="transmembrane region" description="Helical" evidence="2">
    <location>
        <begin position="230"/>
        <end position="246"/>
    </location>
</feature>
<dbReference type="Pfam" id="PF02517">
    <property type="entry name" value="Rce1-like"/>
    <property type="match status" value="1"/>
</dbReference>
<gene>
    <name evidence="4" type="ORF">D4A47_04550</name>
</gene>
<evidence type="ECO:0000256" key="2">
    <source>
        <dbReference type="SAM" id="Phobius"/>
    </source>
</evidence>
<dbReference type="GO" id="GO:0006508">
    <property type="term" value="P:proteolysis"/>
    <property type="evidence" value="ECO:0007669"/>
    <property type="project" value="UniProtKB-KW"/>
</dbReference>
<keyword evidence="4" id="KW-0645">Protease</keyword>
<dbReference type="GO" id="GO:0004175">
    <property type="term" value="F:endopeptidase activity"/>
    <property type="evidence" value="ECO:0007669"/>
    <property type="project" value="UniProtKB-ARBA"/>
</dbReference>
<feature type="transmembrane region" description="Helical" evidence="2">
    <location>
        <begin position="252"/>
        <end position="268"/>
    </location>
</feature>
<evidence type="ECO:0000259" key="3">
    <source>
        <dbReference type="Pfam" id="PF02517"/>
    </source>
</evidence>
<feature type="region of interest" description="Disordered" evidence="1">
    <location>
        <begin position="1"/>
        <end position="42"/>
    </location>
</feature>
<dbReference type="InterPro" id="IPR003675">
    <property type="entry name" value="Rce1/LyrA-like_dom"/>
</dbReference>
<feature type="transmembrane region" description="Helical" evidence="2">
    <location>
        <begin position="153"/>
        <end position="179"/>
    </location>
</feature>
<keyword evidence="2" id="KW-1133">Transmembrane helix</keyword>
<keyword evidence="4" id="KW-0482">Metalloprotease</keyword>
<evidence type="ECO:0000313" key="4">
    <source>
        <dbReference type="EMBL" id="RLL13212.1"/>
    </source>
</evidence>
<dbReference type="AlphaFoldDB" id="A0A498D2R0"/>
<evidence type="ECO:0000256" key="1">
    <source>
        <dbReference type="SAM" id="MobiDB-lite"/>
    </source>
</evidence>
<keyword evidence="2" id="KW-0472">Membrane</keyword>
<dbReference type="PANTHER" id="PTHR43592">
    <property type="entry name" value="CAAX AMINO TERMINAL PROTEASE"/>
    <property type="match status" value="1"/>
</dbReference>
<protein>
    <submittedName>
        <fullName evidence="4">CPBP family intramembrane metalloprotease</fullName>
    </submittedName>
</protein>
<dbReference type="GO" id="GO:0008237">
    <property type="term" value="F:metallopeptidase activity"/>
    <property type="evidence" value="ECO:0007669"/>
    <property type="project" value="UniProtKB-KW"/>
</dbReference>
<keyword evidence="2" id="KW-0812">Transmembrane</keyword>
<feature type="compositionally biased region" description="Basic and acidic residues" evidence="1">
    <location>
        <begin position="24"/>
        <end position="42"/>
    </location>
</feature>
<feature type="transmembrane region" description="Helical" evidence="2">
    <location>
        <begin position="116"/>
        <end position="133"/>
    </location>
</feature>